<keyword evidence="3 5" id="KW-0732">Signal</keyword>
<dbReference type="PROSITE" id="PS51257">
    <property type="entry name" value="PROKAR_LIPOPROTEIN"/>
    <property type="match status" value="1"/>
</dbReference>
<feature type="signal peptide" evidence="5">
    <location>
        <begin position="1"/>
        <end position="19"/>
    </location>
</feature>
<gene>
    <name evidence="7" type="ORF">CLV68_5320</name>
</gene>
<dbReference type="GO" id="GO:0006865">
    <property type="term" value="P:amino acid transport"/>
    <property type="evidence" value="ECO:0007669"/>
    <property type="project" value="TreeGrafter"/>
</dbReference>
<evidence type="ECO:0000256" key="2">
    <source>
        <dbReference type="ARBA" id="ARBA00022448"/>
    </source>
</evidence>
<evidence type="ECO:0000313" key="8">
    <source>
        <dbReference type="Proteomes" id="UP000282454"/>
    </source>
</evidence>
<dbReference type="Proteomes" id="UP000282454">
    <property type="component" value="Unassembled WGS sequence"/>
</dbReference>
<dbReference type="SMART" id="SM00062">
    <property type="entry name" value="PBPb"/>
    <property type="match status" value="1"/>
</dbReference>
<accession>A0A421AYS4</accession>
<feature type="chain" id="PRO_5019079581" evidence="5">
    <location>
        <begin position="20"/>
        <end position="349"/>
    </location>
</feature>
<name>A0A421AYS4_9PSEU</name>
<comment type="similarity">
    <text evidence="1 4">Belongs to the bacterial solute-binding protein 3 family.</text>
</comment>
<evidence type="ECO:0000259" key="6">
    <source>
        <dbReference type="SMART" id="SM00062"/>
    </source>
</evidence>
<dbReference type="InterPro" id="IPR018313">
    <property type="entry name" value="SBP_3_CS"/>
</dbReference>
<evidence type="ECO:0000256" key="4">
    <source>
        <dbReference type="RuleBase" id="RU003744"/>
    </source>
</evidence>
<dbReference type="PANTHER" id="PTHR30085:SF6">
    <property type="entry name" value="ABC TRANSPORTER GLUTAMINE-BINDING PROTEIN GLNH"/>
    <property type="match status" value="1"/>
</dbReference>
<proteinExistence type="inferred from homology"/>
<dbReference type="InterPro" id="IPR051455">
    <property type="entry name" value="Bact_solute-bind_prot3"/>
</dbReference>
<sequence length="349" mass="37994">MRVVLAALAAVLVMTGCSAPEPVAQEPRSAPDVLPNGYMSPAVHSPPVAPCPDPGRSLNPAGLTRAQTPTVNRIRNEDKRLMVGLSQTAPLFSRRDLATGEHTGFEVDIVRRIAQELFGEPLSTSDPRLRLVTMPTGSRLFALDTAKNRAVRERRPELREVPVVDLVIADVSITCERVETYGLRYSAPYLTANTGLMVRRGDEGVRSPDDLGGREVCSGAQTTNSDQMIEIRDRQRAEGKPAVIPVAVSDTSECLMLLQRGLVDAIYTDILILEGFRQQDPTAVLLDYRSPSAGEVGIAISDEDQDLIRFVNGVLDRMRADGSLAALNAKWFGSVPNREPIPASRYVDP</sequence>
<dbReference type="RefSeq" id="WP_121393581.1">
    <property type="nucleotide sequence ID" value="NZ_RCDD01000005.1"/>
</dbReference>
<dbReference type="PANTHER" id="PTHR30085">
    <property type="entry name" value="AMINO ACID ABC TRANSPORTER PERMEASE"/>
    <property type="match status" value="1"/>
</dbReference>
<dbReference type="GO" id="GO:0005576">
    <property type="term" value="C:extracellular region"/>
    <property type="evidence" value="ECO:0007669"/>
    <property type="project" value="TreeGrafter"/>
</dbReference>
<dbReference type="Pfam" id="PF00497">
    <property type="entry name" value="SBP_bac_3"/>
    <property type="match status" value="1"/>
</dbReference>
<evidence type="ECO:0000313" key="7">
    <source>
        <dbReference type="EMBL" id="RLK54929.1"/>
    </source>
</evidence>
<dbReference type="OrthoDB" id="3665626at2"/>
<evidence type="ECO:0000256" key="1">
    <source>
        <dbReference type="ARBA" id="ARBA00010333"/>
    </source>
</evidence>
<dbReference type="GO" id="GO:0030288">
    <property type="term" value="C:outer membrane-bounded periplasmic space"/>
    <property type="evidence" value="ECO:0007669"/>
    <property type="project" value="TreeGrafter"/>
</dbReference>
<keyword evidence="8" id="KW-1185">Reference proteome</keyword>
<evidence type="ECO:0000256" key="5">
    <source>
        <dbReference type="SAM" id="SignalP"/>
    </source>
</evidence>
<dbReference type="AlphaFoldDB" id="A0A421AYS4"/>
<keyword evidence="2" id="KW-0813">Transport</keyword>
<dbReference type="EMBL" id="RCDD01000005">
    <property type="protein sequence ID" value="RLK54929.1"/>
    <property type="molecule type" value="Genomic_DNA"/>
</dbReference>
<protein>
    <submittedName>
        <fullName evidence="7">Polar amino acid transport system substrate-binding protein</fullName>
    </submittedName>
</protein>
<feature type="domain" description="Solute-binding protein family 3/N-terminal" evidence="6">
    <location>
        <begin position="80"/>
        <end position="335"/>
    </location>
</feature>
<evidence type="ECO:0000256" key="3">
    <source>
        <dbReference type="ARBA" id="ARBA00022729"/>
    </source>
</evidence>
<comment type="caution">
    <text evidence="7">The sequence shown here is derived from an EMBL/GenBank/DDBJ whole genome shotgun (WGS) entry which is preliminary data.</text>
</comment>
<dbReference type="SUPFAM" id="SSF53850">
    <property type="entry name" value="Periplasmic binding protein-like II"/>
    <property type="match status" value="1"/>
</dbReference>
<dbReference type="InterPro" id="IPR001638">
    <property type="entry name" value="Solute-binding_3/MltF_N"/>
</dbReference>
<dbReference type="PROSITE" id="PS01039">
    <property type="entry name" value="SBP_BACTERIAL_3"/>
    <property type="match status" value="1"/>
</dbReference>
<organism evidence="7 8">
    <name type="scientific">Actinokineospora cianjurensis</name>
    <dbReference type="NCBI Taxonomy" id="585224"/>
    <lineage>
        <taxon>Bacteria</taxon>
        <taxon>Bacillati</taxon>
        <taxon>Actinomycetota</taxon>
        <taxon>Actinomycetes</taxon>
        <taxon>Pseudonocardiales</taxon>
        <taxon>Pseudonocardiaceae</taxon>
        <taxon>Actinokineospora</taxon>
    </lineage>
</organism>
<reference evidence="7 8" key="1">
    <citation type="submission" date="2018-10" db="EMBL/GenBank/DDBJ databases">
        <title>Genomic Encyclopedia of Archaeal and Bacterial Type Strains, Phase II (KMG-II): from individual species to whole genera.</title>
        <authorList>
            <person name="Goeker M."/>
        </authorList>
    </citation>
    <scope>NUCLEOTIDE SEQUENCE [LARGE SCALE GENOMIC DNA]</scope>
    <source>
        <strain evidence="7 8">DSM 45657</strain>
    </source>
</reference>
<dbReference type="Gene3D" id="3.40.190.10">
    <property type="entry name" value="Periplasmic binding protein-like II"/>
    <property type="match status" value="2"/>
</dbReference>